<accession>A0A1R1QDX6</accession>
<dbReference type="InterPro" id="IPR005064">
    <property type="entry name" value="BUG"/>
</dbReference>
<dbReference type="PANTHER" id="PTHR42928:SF3">
    <property type="entry name" value="UPF0065 PROTEIN YFLP"/>
    <property type="match status" value="1"/>
</dbReference>
<dbReference type="Gene3D" id="3.40.190.150">
    <property type="entry name" value="Bordetella uptake gene, domain 1"/>
    <property type="match status" value="1"/>
</dbReference>
<comment type="similarity">
    <text evidence="1">Belongs to the UPF0065 (bug) family.</text>
</comment>
<accession>A0A1R1S0S4</accession>
<dbReference type="InterPro" id="IPR042100">
    <property type="entry name" value="Bug_dom1"/>
</dbReference>
<comment type="caution">
    <text evidence="2">The sequence shown here is derived from an EMBL/GenBank/DDBJ whole genome shotgun (WGS) entry which is preliminary data.</text>
</comment>
<dbReference type="Gene3D" id="3.40.190.10">
    <property type="entry name" value="Periplasmic binding protein-like II"/>
    <property type="match status" value="1"/>
</dbReference>
<dbReference type="Proteomes" id="UP000187367">
    <property type="component" value="Unassembled WGS sequence"/>
</dbReference>
<dbReference type="OrthoDB" id="9780943at2"/>
<name>A0A1R1S0S4_9BACI</name>
<dbReference type="PIRSF" id="PIRSF017082">
    <property type="entry name" value="YflP"/>
    <property type="match status" value="1"/>
</dbReference>
<organism evidence="2 3">
    <name type="scientific">Bacillus swezeyi</name>
    <dbReference type="NCBI Taxonomy" id="1925020"/>
    <lineage>
        <taxon>Bacteria</taxon>
        <taxon>Bacillati</taxon>
        <taxon>Bacillota</taxon>
        <taxon>Bacilli</taxon>
        <taxon>Bacillales</taxon>
        <taxon>Bacillaceae</taxon>
        <taxon>Bacillus</taxon>
    </lineage>
</organism>
<evidence type="ECO:0000256" key="1">
    <source>
        <dbReference type="ARBA" id="ARBA00006987"/>
    </source>
</evidence>
<evidence type="ECO:0000313" key="3">
    <source>
        <dbReference type="Proteomes" id="UP000187367"/>
    </source>
</evidence>
<proteinExistence type="inferred from homology"/>
<dbReference type="CDD" id="cd07012">
    <property type="entry name" value="PBP2_Bug_TTT"/>
    <property type="match status" value="1"/>
</dbReference>
<dbReference type="PANTHER" id="PTHR42928">
    <property type="entry name" value="TRICARBOXYLATE-BINDING PROTEIN"/>
    <property type="match status" value="1"/>
</dbReference>
<sequence>MNFMNKKNIMPLNCAREADEAIMKAITKKGEHSMAKRGTLCGFFILLVFALILGGCGGSTASKNKAAEEKGFKPSKPIEVVAPAGAGGGWDTTARTVSKILGEEKLIDKMAVVNKPGGGGATGWSYVHRKKGDDHTLFVTSPPILFVPLNGQSQYGYEDFTPIASVIADYGAFVVHKDSPYQTMKDLVDALKKDPKAVSIVGTSSPGSMDHMQFVSAVQKAGVDAKQLKYITAQDGAGMSMLLGKKADVYSTGVGEAAEQARAGKVRVLAITAPERMKGETVKDFPTLKEQGIDNEFTVWRGFMGPPGMSESAVQFYEEKIKEMMEKDSWKSIRDSYGWTDNYMDHQEFKKYLDDQYNEMESLLNEIGLGEKAK</sequence>
<dbReference type="AlphaFoldDB" id="A0A1R1S0S4"/>
<reference evidence="2 3" key="1">
    <citation type="submission" date="2017-01" db="EMBL/GenBank/DDBJ databases">
        <title>Bacillus phylogenomics.</title>
        <authorList>
            <person name="Dunlap C."/>
        </authorList>
    </citation>
    <scope>NUCLEOTIDE SEQUENCE [LARGE SCALE GENOMIC DNA]</scope>
    <source>
        <strain evidence="2 3">NRRL B-41282</strain>
    </source>
</reference>
<dbReference type="Pfam" id="PF03401">
    <property type="entry name" value="TctC"/>
    <property type="match status" value="1"/>
</dbReference>
<dbReference type="SUPFAM" id="SSF53850">
    <property type="entry name" value="Periplasmic binding protein-like II"/>
    <property type="match status" value="1"/>
</dbReference>
<protein>
    <submittedName>
        <fullName evidence="2">Tricarboxylic transport TctC</fullName>
    </submittedName>
</protein>
<gene>
    <name evidence="2" type="ORF">BW143_17085</name>
</gene>
<evidence type="ECO:0000313" key="2">
    <source>
        <dbReference type="EMBL" id="OMI01512.1"/>
    </source>
</evidence>
<dbReference type="EMBL" id="MTJL01000036">
    <property type="protein sequence ID" value="OMI01512.1"/>
    <property type="molecule type" value="Genomic_DNA"/>
</dbReference>
<keyword evidence="3" id="KW-1185">Reference proteome</keyword>